<evidence type="ECO:0000259" key="1">
    <source>
        <dbReference type="Pfam" id="PF01593"/>
    </source>
</evidence>
<dbReference type="Proteomes" id="UP000273044">
    <property type="component" value="Chromosome"/>
</dbReference>
<dbReference type="SUPFAM" id="SSF51905">
    <property type="entry name" value="FAD/NAD(P)-binding domain"/>
    <property type="match status" value="1"/>
</dbReference>
<dbReference type="EC" id="1.3.3.4" evidence="2"/>
<keyword evidence="2" id="KW-0560">Oxidoreductase</keyword>
<evidence type="ECO:0000313" key="3">
    <source>
        <dbReference type="Proteomes" id="UP000273044"/>
    </source>
</evidence>
<dbReference type="Pfam" id="PF01593">
    <property type="entry name" value="Amino_oxidase"/>
    <property type="match status" value="1"/>
</dbReference>
<organism evidence="2 3">
    <name type="scientific">Arachnia propionica</name>
    <dbReference type="NCBI Taxonomy" id="1750"/>
    <lineage>
        <taxon>Bacteria</taxon>
        <taxon>Bacillati</taxon>
        <taxon>Actinomycetota</taxon>
        <taxon>Actinomycetes</taxon>
        <taxon>Propionibacteriales</taxon>
        <taxon>Propionibacteriaceae</taxon>
        <taxon>Arachnia</taxon>
    </lineage>
</organism>
<feature type="domain" description="Amine oxidase" evidence="1">
    <location>
        <begin position="10"/>
        <end position="417"/>
    </location>
</feature>
<keyword evidence="3" id="KW-1185">Reference proteome</keyword>
<dbReference type="Gene3D" id="3.90.660.20">
    <property type="entry name" value="Protoporphyrinogen oxidase, mitochondrial, domain 2"/>
    <property type="match status" value="1"/>
</dbReference>
<protein>
    <submittedName>
        <fullName evidence="2">Protoporphyrinogen oxidase</fullName>
        <ecNumber evidence="2">1.3.3.4</ecNumber>
    </submittedName>
</protein>
<dbReference type="RefSeq" id="WP_061786885.1">
    <property type="nucleotide sequence ID" value="NZ_LR134406.1"/>
</dbReference>
<dbReference type="GO" id="GO:0004729">
    <property type="term" value="F:oxygen-dependent protoporphyrinogen oxidase activity"/>
    <property type="evidence" value="ECO:0007669"/>
    <property type="project" value="UniProtKB-EC"/>
</dbReference>
<evidence type="ECO:0000313" key="2">
    <source>
        <dbReference type="EMBL" id="VEH70452.1"/>
    </source>
</evidence>
<dbReference type="Gene3D" id="1.10.3110.10">
    <property type="entry name" value="protoporphyrinogen ix oxidase, domain 3"/>
    <property type="match status" value="1"/>
</dbReference>
<dbReference type="EMBL" id="LR134406">
    <property type="protein sequence ID" value="VEH70452.1"/>
    <property type="molecule type" value="Genomic_DNA"/>
</dbReference>
<sequence length="417" mass="41936">MRAVIVGAGVAGLAAAHRLARAGAEVVVLEASERIGGMVAPLTIAGKVIDGGAEAYARRLGVADELCATLGLEVAAPTGGPHIRWSATRSWPGADGVLGIPAGPDDPALTSALDGTDLATALAEPGLGDEIGAGAATVGELVTARLGRAVTDRLVAPVTRTVYRMEPDQMPLAQFAPGLRGPGSLYAKVAAARGSRSAVAQPIGGLIRLVEALASDIRGNGGKIRLGARVTGIGRDATVTAAGGDRLEADRAILACPARPAVELLGGLGITASAPATGTSLNAVLALEPEPLAGAPVGSGVMLGQPIPGLGARALTYYSAKWPWSRGGVELIRLSYAPDANPTREQALADARLLLGCENLVLRDHALVRWPSVPRVLPAAERAGLLESLPTNIKVAGAWVAGNGIEAAIASGLEAAA</sequence>
<dbReference type="PRINTS" id="PR00419">
    <property type="entry name" value="ADXRDTASE"/>
</dbReference>
<name>A0A448MZB7_9ACTN</name>
<proteinExistence type="predicted"/>
<dbReference type="PANTHER" id="PTHR42923:SF3">
    <property type="entry name" value="PROTOPORPHYRINOGEN OXIDASE"/>
    <property type="match status" value="1"/>
</dbReference>
<dbReference type="AlphaFoldDB" id="A0A448MZB7"/>
<accession>A0A448MZB7</accession>
<dbReference type="InterPro" id="IPR050464">
    <property type="entry name" value="Zeta_carotene_desat/Oxidored"/>
</dbReference>
<reference evidence="2 3" key="1">
    <citation type="submission" date="2018-12" db="EMBL/GenBank/DDBJ databases">
        <authorList>
            <consortium name="Pathogen Informatics"/>
        </authorList>
    </citation>
    <scope>NUCLEOTIDE SEQUENCE [LARGE SCALE GENOMIC DNA]</scope>
    <source>
        <strain evidence="2 3">NCTC12967</strain>
    </source>
</reference>
<dbReference type="InterPro" id="IPR036188">
    <property type="entry name" value="FAD/NAD-bd_sf"/>
</dbReference>
<dbReference type="GeneID" id="64407208"/>
<dbReference type="InterPro" id="IPR002937">
    <property type="entry name" value="Amino_oxidase"/>
</dbReference>
<gene>
    <name evidence="2" type="primary">hemY</name>
    <name evidence="2" type="ORF">NCTC12967_01748</name>
</gene>
<dbReference type="PANTHER" id="PTHR42923">
    <property type="entry name" value="PROTOPORPHYRINOGEN OXIDASE"/>
    <property type="match status" value="1"/>
</dbReference>
<dbReference type="Gene3D" id="3.50.50.60">
    <property type="entry name" value="FAD/NAD(P)-binding domain"/>
    <property type="match status" value="1"/>
</dbReference>